<sequence length="1083" mass="124307">MATEKREPKGTAKRDTLRDIEVEMQKYWYENKIFEANAPKEGEEKQPKFMATFPFPYMNGRLHLGHSFSLSKVEFAIGYERLKGKRTLFPFGFHCTGMPIKACADKLKNEIELFGQNFEKFYEQQKEEAEEQAKEESGNKPKHSKVAAKSGSYKYQFQTMLSLGIPIEEIHKFADPVYWLYYFPPRAIDDLKDFGVKVDWRRSFITTDVNPYYDSFVRWQFNRLKNHEKPKIKFGERYTIYSIKDGQACMDHDRSTGEGVGVQEYTGIKLEIIQDEITKPASEKDTYDGVPVGDLLSKNINKFGGRKLYMVAATLRPETMYGQTNCFVGVDIEYGVYQVNDKECWICTERAAKNMAYQGLFEKRGEIIKLLDLKGSDLVGIPLKAPLTSYEKVYTLPMEGVSPKKGTGVVTSVPSDAPADYITLQDLKKKHEYYKIDLKWVEGFEPIPIIKTPNFGDLAAKTACENLKIRSQKDKQQLETAKEQVYKEGFYSGSLIVGKYAGKSVQEAKNIIKKEMVEEGLAITYCEPEGLVISRSGDECIVSLMDQWFLDYGEATWKSQAEKCLAQMNTFSEETRNAFQKTLDWLNQWACSRSFGLGSRLPWDPQYLIESLSDSTIYMAYYTVAHMLQHGALDGSKVGLAGIKAEELTESVWDYIFMDDAPFPETSIPKEKLDSIRREFQYFYPLDLRCSGKDLVTNHLTFFIYNHVALFPEKYWPKGVRSNGHLLLNSEKMSKSTGNFITLSQAIQKFGADATRIALADAGDTMDDANFVEDNANAAILRLYTQKEWMEEVIKGIEEGKFREGEYNFNDHVFENEINKFILAADSAYSNMYYRDALKYSFFELQSSRDRYRDACADENMHKDLLMRFIEVQALLLEPIATHFAEYIWRVLLKKEGTITTAKYPEITKPVDEGVLHASAYIRDLIRDIRVDEQNAQKKKKKGPAVNLTSKNAKLFVALKYPDWQEESVAILKECWDEESKSFTKNEKEALAKKGLLKNKKVMPFIAALKKNVINNGSHAFDRRLDFEEMEVLEENKKLILRSLNLENITIVNNGEVTEENSTQDEVRKASMAVPGKPMFIRV</sequence>
<dbReference type="PANTHER" id="PTHR45794:SF1">
    <property type="entry name" value="LEUCINE--TRNA LIGASE, CYTOPLASMIC"/>
    <property type="match status" value="1"/>
</dbReference>
<keyword evidence="16" id="KW-1185">Reference proteome</keyword>
<dbReference type="InterPro" id="IPR004493">
    <property type="entry name" value="Leu-tRNA-synth_Ia_arc/euk"/>
</dbReference>
<dbReference type="Proteomes" id="UP000193719">
    <property type="component" value="Unassembled WGS sequence"/>
</dbReference>
<evidence type="ECO:0000256" key="5">
    <source>
        <dbReference type="ARBA" id="ARBA00022741"/>
    </source>
</evidence>
<dbReference type="InterPro" id="IPR009080">
    <property type="entry name" value="tRNAsynth_Ia_anticodon-bd"/>
</dbReference>
<feature type="domain" description="Methionyl/Valyl/Leucyl/Isoleucyl-tRNA synthetase anticodon-binding" evidence="13">
    <location>
        <begin position="811"/>
        <end position="941"/>
    </location>
</feature>
<dbReference type="SUPFAM" id="SSF52374">
    <property type="entry name" value="Nucleotidylyl transferase"/>
    <property type="match status" value="1"/>
</dbReference>
<dbReference type="OrthoDB" id="10249672at2759"/>
<dbReference type="GO" id="GO:0005737">
    <property type="term" value="C:cytoplasm"/>
    <property type="evidence" value="ECO:0007669"/>
    <property type="project" value="UniProtKB-SubCell"/>
</dbReference>
<evidence type="ECO:0000256" key="7">
    <source>
        <dbReference type="ARBA" id="ARBA00022917"/>
    </source>
</evidence>
<dbReference type="NCBIfam" id="NF008957">
    <property type="entry name" value="PRK12300.1"/>
    <property type="match status" value="1"/>
</dbReference>
<dbReference type="AlphaFoldDB" id="A0A1Y1UY39"/>
<comment type="caution">
    <text evidence="15">The sequence shown here is derived from an EMBL/GenBank/DDBJ whole genome shotgun (WGS) entry which is preliminary data.</text>
</comment>
<feature type="domain" description="Aminoacyl-tRNA synthetase class Ia" evidence="12">
    <location>
        <begin position="189"/>
        <end position="770"/>
    </location>
</feature>
<evidence type="ECO:0000256" key="11">
    <source>
        <dbReference type="SAM" id="MobiDB-lite"/>
    </source>
</evidence>
<dbReference type="EC" id="6.1.1.4" evidence="3"/>
<dbReference type="SUPFAM" id="SSF47323">
    <property type="entry name" value="Anticodon-binding domain of a subclass of class I aminoacyl-tRNA synthetases"/>
    <property type="match status" value="1"/>
</dbReference>
<feature type="domain" description="Leucine--tRNA ligase RagD-binding" evidence="14">
    <location>
        <begin position="957"/>
        <end position="1025"/>
    </location>
</feature>
<organism evidence="15 16">
    <name type="scientific">Piromyces finnis</name>
    <dbReference type="NCBI Taxonomy" id="1754191"/>
    <lineage>
        <taxon>Eukaryota</taxon>
        <taxon>Fungi</taxon>
        <taxon>Fungi incertae sedis</taxon>
        <taxon>Chytridiomycota</taxon>
        <taxon>Chytridiomycota incertae sedis</taxon>
        <taxon>Neocallimastigomycetes</taxon>
        <taxon>Neocallimastigales</taxon>
        <taxon>Neocallimastigaceae</taxon>
        <taxon>Piromyces</taxon>
    </lineage>
</organism>
<reference evidence="15 16" key="2">
    <citation type="submission" date="2016-08" db="EMBL/GenBank/DDBJ databases">
        <title>Pervasive Adenine N6-methylation of Active Genes in Fungi.</title>
        <authorList>
            <consortium name="DOE Joint Genome Institute"/>
            <person name="Mondo S.J."/>
            <person name="Dannebaum R.O."/>
            <person name="Kuo R.C."/>
            <person name="Labutti K."/>
            <person name="Haridas S."/>
            <person name="Kuo A."/>
            <person name="Salamov A."/>
            <person name="Ahrendt S.R."/>
            <person name="Lipzen A."/>
            <person name="Sullivan W."/>
            <person name="Andreopoulos W.B."/>
            <person name="Clum A."/>
            <person name="Lindquist E."/>
            <person name="Daum C."/>
            <person name="Ramamoorthy G.K."/>
            <person name="Gryganskyi A."/>
            <person name="Culley D."/>
            <person name="Magnuson J.K."/>
            <person name="James T.Y."/>
            <person name="O'Malley M.A."/>
            <person name="Stajich J.E."/>
            <person name="Spatafora J.W."/>
            <person name="Visel A."/>
            <person name="Grigoriev I.V."/>
        </authorList>
    </citation>
    <scope>NUCLEOTIDE SEQUENCE [LARGE SCALE GENOMIC DNA]</scope>
    <source>
        <strain evidence="16">finn</strain>
    </source>
</reference>
<dbReference type="CDD" id="cd00812">
    <property type="entry name" value="LeuRS_core"/>
    <property type="match status" value="1"/>
</dbReference>
<dbReference type="FunFam" id="3.90.740.10:FF:000001">
    <property type="entry name" value="Leucine--tRNA ligase, cytoplasmic"/>
    <property type="match status" value="1"/>
</dbReference>
<dbReference type="GO" id="GO:0005524">
    <property type="term" value="F:ATP binding"/>
    <property type="evidence" value="ECO:0007669"/>
    <property type="project" value="UniProtKB-KW"/>
</dbReference>
<dbReference type="Pfam" id="PF00133">
    <property type="entry name" value="tRNA-synt_1"/>
    <property type="match status" value="2"/>
</dbReference>
<evidence type="ECO:0000259" key="13">
    <source>
        <dbReference type="Pfam" id="PF08264"/>
    </source>
</evidence>
<dbReference type="Gene3D" id="3.40.50.620">
    <property type="entry name" value="HUPs"/>
    <property type="match status" value="1"/>
</dbReference>
<keyword evidence="5" id="KW-0547">Nucleotide-binding</keyword>
<dbReference type="PANTHER" id="PTHR45794">
    <property type="entry name" value="LEUCYL-TRNA SYNTHETASE"/>
    <property type="match status" value="1"/>
</dbReference>
<dbReference type="EMBL" id="MCFH01000055">
    <property type="protein sequence ID" value="ORX43150.1"/>
    <property type="molecule type" value="Genomic_DNA"/>
</dbReference>
<evidence type="ECO:0000256" key="9">
    <source>
        <dbReference type="ARBA" id="ARBA00030520"/>
    </source>
</evidence>
<dbReference type="InterPro" id="IPR013155">
    <property type="entry name" value="M/V/L/I-tRNA-synth_anticd-bd"/>
</dbReference>
<feature type="compositionally biased region" description="Basic and acidic residues" evidence="11">
    <location>
        <begin position="126"/>
        <end position="139"/>
    </location>
</feature>
<gene>
    <name evidence="15" type="ORF">BCR36DRAFT_586819</name>
</gene>
<dbReference type="InterPro" id="IPR002300">
    <property type="entry name" value="aa-tRNA-synth_Ia"/>
</dbReference>
<keyword evidence="8 15" id="KW-0030">Aminoacyl-tRNA synthetase</keyword>
<dbReference type="Pfam" id="PF08264">
    <property type="entry name" value="Anticodon_1"/>
    <property type="match status" value="1"/>
</dbReference>
<feature type="region of interest" description="Disordered" evidence="11">
    <location>
        <begin position="126"/>
        <end position="145"/>
    </location>
</feature>
<accession>A0A1Y1UY39</accession>
<evidence type="ECO:0000313" key="15">
    <source>
        <dbReference type="EMBL" id="ORX43150.1"/>
    </source>
</evidence>
<protein>
    <recommendedName>
        <fullName evidence="3">leucine--tRNA ligase</fullName>
        <ecNumber evidence="3">6.1.1.4</ecNumber>
    </recommendedName>
    <alternativeName>
        <fullName evidence="9">Leucyl-tRNA synthetase</fullName>
    </alternativeName>
</protein>
<keyword evidence="6" id="KW-0067">ATP-binding</keyword>
<comment type="similarity">
    <text evidence="2">Belongs to the class-I aminoacyl-tRNA synthetase family.</text>
</comment>
<evidence type="ECO:0000256" key="10">
    <source>
        <dbReference type="ARBA" id="ARBA00047469"/>
    </source>
</evidence>
<evidence type="ECO:0000256" key="6">
    <source>
        <dbReference type="ARBA" id="ARBA00022840"/>
    </source>
</evidence>
<comment type="subcellular location">
    <subcellularLocation>
        <location evidence="1">Cytoplasm</location>
    </subcellularLocation>
</comment>
<evidence type="ECO:0000256" key="2">
    <source>
        <dbReference type="ARBA" id="ARBA00005594"/>
    </source>
</evidence>
<dbReference type="GO" id="GO:0002161">
    <property type="term" value="F:aminoacyl-tRNA deacylase activity"/>
    <property type="evidence" value="ECO:0007669"/>
    <property type="project" value="InterPro"/>
</dbReference>
<evidence type="ECO:0000256" key="4">
    <source>
        <dbReference type="ARBA" id="ARBA00022598"/>
    </source>
</evidence>
<keyword evidence="4" id="KW-0436">Ligase</keyword>
<dbReference type="STRING" id="1754191.A0A1Y1UY39"/>
<dbReference type="NCBIfam" id="TIGR00395">
    <property type="entry name" value="leuS_arch"/>
    <property type="match status" value="1"/>
</dbReference>
<dbReference type="SUPFAM" id="SSF50677">
    <property type="entry name" value="ValRS/IleRS/LeuRS editing domain"/>
    <property type="match status" value="1"/>
</dbReference>
<evidence type="ECO:0000256" key="3">
    <source>
        <dbReference type="ARBA" id="ARBA00013164"/>
    </source>
</evidence>
<dbReference type="Pfam" id="PF24810">
    <property type="entry name" value="RBD_LARS1"/>
    <property type="match status" value="1"/>
</dbReference>
<feature type="domain" description="Aminoacyl-tRNA synthetase class Ia" evidence="12">
    <location>
        <begin position="24"/>
        <end position="135"/>
    </location>
</feature>
<dbReference type="Gene3D" id="1.10.730.10">
    <property type="entry name" value="Isoleucyl-tRNA Synthetase, Domain 1"/>
    <property type="match status" value="1"/>
</dbReference>
<dbReference type="GO" id="GO:0006429">
    <property type="term" value="P:leucyl-tRNA aminoacylation"/>
    <property type="evidence" value="ECO:0007669"/>
    <property type="project" value="InterPro"/>
</dbReference>
<dbReference type="InterPro" id="IPR014729">
    <property type="entry name" value="Rossmann-like_a/b/a_fold"/>
</dbReference>
<dbReference type="Gene3D" id="3.90.740.10">
    <property type="entry name" value="Valyl/Leucyl/Isoleucyl-tRNA synthetase, editing domain"/>
    <property type="match status" value="1"/>
</dbReference>
<keyword evidence="7" id="KW-0648">Protein biosynthesis</keyword>
<evidence type="ECO:0000259" key="12">
    <source>
        <dbReference type="Pfam" id="PF00133"/>
    </source>
</evidence>
<dbReference type="GO" id="GO:0004823">
    <property type="term" value="F:leucine-tRNA ligase activity"/>
    <property type="evidence" value="ECO:0007669"/>
    <property type="project" value="UniProtKB-EC"/>
</dbReference>
<evidence type="ECO:0000256" key="1">
    <source>
        <dbReference type="ARBA" id="ARBA00004496"/>
    </source>
</evidence>
<evidence type="ECO:0000313" key="16">
    <source>
        <dbReference type="Proteomes" id="UP000193719"/>
    </source>
</evidence>
<proteinExistence type="inferred from homology"/>
<reference evidence="15 16" key="1">
    <citation type="submission" date="2016-08" db="EMBL/GenBank/DDBJ databases">
        <title>Genomes of anaerobic fungi encode conserved fungal cellulosomes for biomass hydrolysis.</title>
        <authorList>
            <consortium name="DOE Joint Genome Institute"/>
            <person name="Haitjema C.H."/>
            <person name="Gilmore S.P."/>
            <person name="Henske J.K."/>
            <person name="Solomon K.V."/>
            <person name="De Groot R."/>
            <person name="Kuo A."/>
            <person name="Mondo S.J."/>
            <person name="Salamov A.A."/>
            <person name="Labutti K."/>
            <person name="Zhao Z."/>
            <person name="Chiniquy J."/>
            <person name="Barry K."/>
            <person name="Brewer H.M."/>
            <person name="Purvine S.O."/>
            <person name="Wright A.T."/>
            <person name="Boxma B."/>
            <person name="Van Alen T."/>
            <person name="Hackstein J.H."/>
            <person name="Baker S.E."/>
            <person name="Grigoriev I.V."/>
            <person name="O'Malley M.A."/>
        </authorList>
    </citation>
    <scope>NUCLEOTIDE SEQUENCE [LARGE SCALE GENOMIC DNA]</scope>
    <source>
        <strain evidence="16">finn</strain>
    </source>
</reference>
<dbReference type="InterPro" id="IPR055416">
    <property type="entry name" value="RBD_LARS1"/>
</dbReference>
<dbReference type="CDD" id="cd07959">
    <property type="entry name" value="Anticodon_Ia_Leu_AEc"/>
    <property type="match status" value="1"/>
</dbReference>
<evidence type="ECO:0000256" key="8">
    <source>
        <dbReference type="ARBA" id="ARBA00023146"/>
    </source>
</evidence>
<name>A0A1Y1UY39_9FUNG</name>
<dbReference type="InterPro" id="IPR009008">
    <property type="entry name" value="Val/Leu/Ile-tRNA-synth_edit"/>
</dbReference>
<evidence type="ECO:0000259" key="14">
    <source>
        <dbReference type="Pfam" id="PF24810"/>
    </source>
</evidence>
<comment type="catalytic activity">
    <reaction evidence="10">
        <text>tRNA(Leu) + L-leucine + ATP = L-leucyl-tRNA(Leu) + AMP + diphosphate</text>
        <dbReference type="Rhea" id="RHEA:11688"/>
        <dbReference type="Rhea" id="RHEA-COMP:9613"/>
        <dbReference type="Rhea" id="RHEA-COMP:9622"/>
        <dbReference type="ChEBI" id="CHEBI:30616"/>
        <dbReference type="ChEBI" id="CHEBI:33019"/>
        <dbReference type="ChEBI" id="CHEBI:57427"/>
        <dbReference type="ChEBI" id="CHEBI:78442"/>
        <dbReference type="ChEBI" id="CHEBI:78494"/>
        <dbReference type="ChEBI" id="CHEBI:456215"/>
        <dbReference type="EC" id="6.1.1.4"/>
    </reaction>
</comment>